<feature type="domain" description="Gelsolin-like" evidence="11">
    <location>
        <begin position="853"/>
        <end position="927"/>
    </location>
</feature>
<evidence type="ECO:0000256" key="10">
    <source>
        <dbReference type="SAM" id="MobiDB-lite"/>
    </source>
</evidence>
<dbReference type="InterPro" id="IPR012990">
    <property type="entry name" value="Beta-sandwich_Sec23_24"/>
</dbReference>
<dbReference type="SUPFAM" id="SSF53300">
    <property type="entry name" value="vWA-like"/>
    <property type="match status" value="1"/>
</dbReference>
<dbReference type="GO" id="GO:0005789">
    <property type="term" value="C:endoplasmic reticulum membrane"/>
    <property type="evidence" value="ECO:0007669"/>
    <property type="project" value="UniProtKB-SubCell"/>
</dbReference>
<dbReference type="GO" id="GO:0006886">
    <property type="term" value="P:intracellular protein transport"/>
    <property type="evidence" value="ECO:0007669"/>
    <property type="project" value="InterPro"/>
</dbReference>
<dbReference type="InterPro" id="IPR050550">
    <property type="entry name" value="SEC23_SEC24_subfamily"/>
</dbReference>
<evidence type="ECO:0000256" key="5">
    <source>
        <dbReference type="ARBA" id="ARBA00022448"/>
    </source>
</evidence>
<evidence type="ECO:0000256" key="3">
    <source>
        <dbReference type="ARBA" id="ARBA00004397"/>
    </source>
</evidence>
<feature type="domain" description="Sec23/Sec24 trunk" evidence="13">
    <location>
        <begin position="379"/>
        <end position="624"/>
    </location>
</feature>
<evidence type="ECO:0000256" key="6">
    <source>
        <dbReference type="ARBA" id="ARBA00022892"/>
    </source>
</evidence>
<dbReference type="SUPFAM" id="SSF81995">
    <property type="entry name" value="beta-sandwich domain of Sec23/24"/>
    <property type="match status" value="1"/>
</dbReference>
<evidence type="ECO:0000259" key="12">
    <source>
        <dbReference type="Pfam" id="PF04810"/>
    </source>
</evidence>
<dbReference type="GO" id="GO:0000149">
    <property type="term" value="F:SNARE binding"/>
    <property type="evidence" value="ECO:0007669"/>
    <property type="project" value="TreeGrafter"/>
</dbReference>
<feature type="compositionally biased region" description="Low complexity" evidence="10">
    <location>
        <begin position="181"/>
        <end position="196"/>
    </location>
</feature>
<evidence type="ECO:0000259" key="14">
    <source>
        <dbReference type="Pfam" id="PF04815"/>
    </source>
</evidence>
<feature type="domain" description="Zinc finger Sec23/Sec24-type" evidence="12">
    <location>
        <begin position="301"/>
        <end position="339"/>
    </location>
</feature>
<dbReference type="Pfam" id="PF08033">
    <property type="entry name" value="Sec23_BS"/>
    <property type="match status" value="1"/>
</dbReference>
<comment type="subcellular location">
    <subcellularLocation>
        <location evidence="2">Cytoplasmic vesicle</location>
        <location evidence="2">COPII-coated vesicle membrane</location>
        <topology evidence="2">Peripheral membrane protein</topology>
        <orientation evidence="2">Cytoplasmic side</orientation>
    </subcellularLocation>
    <subcellularLocation>
        <location evidence="3">Endoplasmic reticulum membrane</location>
        <topology evidence="3">Peripheral membrane protein</topology>
        <orientation evidence="3">Cytoplasmic side</orientation>
    </subcellularLocation>
    <subcellularLocation>
        <location evidence="1">Golgi apparatus membrane</location>
        <topology evidence="1">Peripheral membrane protein</topology>
        <orientation evidence="1">Cytoplasmic side</orientation>
    </subcellularLocation>
</comment>
<keyword evidence="5" id="KW-0813">Transport</keyword>
<dbReference type="InterPro" id="IPR036180">
    <property type="entry name" value="Gelsolin-like_dom_sf"/>
</dbReference>
<dbReference type="Proteomes" id="UP000799778">
    <property type="component" value="Unassembled WGS sequence"/>
</dbReference>
<dbReference type="Pfam" id="PF04815">
    <property type="entry name" value="Sec23_helical"/>
    <property type="match status" value="1"/>
</dbReference>
<comment type="function">
    <text evidence="9">Component of the coat protein complex II (COPII) which promotes the formation of transport vesicles from the endoplasmic reticulum (ER). The coat has two main functions, the physical deformation of the endoplasmic reticulum membrane into vesicles and the selection of cargo molecules.</text>
</comment>
<evidence type="ECO:0000313" key="16">
    <source>
        <dbReference type="EMBL" id="KAF2012180.1"/>
    </source>
</evidence>
<gene>
    <name evidence="16" type="ORF">BU24DRAFT_426022</name>
</gene>
<dbReference type="Gene3D" id="2.60.40.1670">
    <property type="entry name" value="beta-sandwich domain of Sec23/24"/>
    <property type="match status" value="1"/>
</dbReference>
<evidence type="ECO:0000259" key="11">
    <source>
        <dbReference type="Pfam" id="PF00626"/>
    </source>
</evidence>
<dbReference type="RefSeq" id="XP_033380519.1">
    <property type="nucleotide sequence ID" value="XM_033528881.1"/>
</dbReference>
<dbReference type="SUPFAM" id="SSF82754">
    <property type="entry name" value="C-terminal, gelsolin-like domain of Sec23/24"/>
    <property type="match status" value="1"/>
</dbReference>
<dbReference type="Gene3D" id="3.40.50.410">
    <property type="entry name" value="von Willebrand factor, type A domain"/>
    <property type="match status" value="1"/>
</dbReference>
<dbReference type="InterPro" id="IPR006895">
    <property type="entry name" value="Znf_Sec23_Sec24"/>
</dbReference>
<evidence type="ECO:0000256" key="9">
    <source>
        <dbReference type="ARBA" id="ARBA00025471"/>
    </source>
</evidence>
<dbReference type="Gene3D" id="3.40.20.10">
    <property type="entry name" value="Severin"/>
    <property type="match status" value="1"/>
</dbReference>
<dbReference type="EMBL" id="ML978073">
    <property type="protein sequence ID" value="KAF2012180.1"/>
    <property type="molecule type" value="Genomic_DNA"/>
</dbReference>
<dbReference type="PANTHER" id="PTHR13803">
    <property type="entry name" value="SEC24-RELATED PROTEIN"/>
    <property type="match status" value="1"/>
</dbReference>
<comment type="similarity">
    <text evidence="4">Belongs to the SEC23/SEC24 family. SEC24 subfamily.</text>
</comment>
<dbReference type="GO" id="GO:0070971">
    <property type="term" value="C:endoplasmic reticulum exit site"/>
    <property type="evidence" value="ECO:0007669"/>
    <property type="project" value="TreeGrafter"/>
</dbReference>
<dbReference type="InterPro" id="IPR036174">
    <property type="entry name" value="Znf_Sec23_Sec24_sf"/>
</dbReference>
<proteinExistence type="inferred from homology"/>
<dbReference type="InterPro" id="IPR006896">
    <property type="entry name" value="Sec23/24_trunk_dom"/>
</dbReference>
<feature type="compositionally biased region" description="Polar residues" evidence="10">
    <location>
        <begin position="167"/>
        <end position="179"/>
    </location>
</feature>
<feature type="domain" description="Sec23/Sec24 helical" evidence="14">
    <location>
        <begin position="726"/>
        <end position="825"/>
    </location>
</feature>
<dbReference type="GO" id="GO:0090110">
    <property type="term" value="P:COPII-coated vesicle cargo loading"/>
    <property type="evidence" value="ECO:0007669"/>
    <property type="project" value="TreeGrafter"/>
</dbReference>
<dbReference type="GeneID" id="54286278"/>
<dbReference type="InterPro" id="IPR036465">
    <property type="entry name" value="vWFA_dom_sf"/>
</dbReference>
<name>A0A6A5XGZ5_9PLEO</name>
<keyword evidence="8" id="KW-0968">Cytoplasmic vesicle</keyword>
<evidence type="ECO:0000259" key="13">
    <source>
        <dbReference type="Pfam" id="PF04811"/>
    </source>
</evidence>
<dbReference type="GO" id="GO:0008270">
    <property type="term" value="F:zinc ion binding"/>
    <property type="evidence" value="ECO:0007669"/>
    <property type="project" value="InterPro"/>
</dbReference>
<feature type="compositionally biased region" description="Basic residues" evidence="10">
    <location>
        <begin position="100"/>
        <end position="110"/>
    </location>
</feature>
<dbReference type="InterPro" id="IPR006900">
    <property type="entry name" value="Sec23/24_helical_dom"/>
</dbReference>
<feature type="region of interest" description="Disordered" evidence="10">
    <location>
        <begin position="166"/>
        <end position="213"/>
    </location>
</feature>
<dbReference type="SUPFAM" id="SSF82919">
    <property type="entry name" value="Zn-finger domain of Sec23/24"/>
    <property type="match status" value="1"/>
</dbReference>
<evidence type="ECO:0000259" key="15">
    <source>
        <dbReference type="Pfam" id="PF08033"/>
    </source>
</evidence>
<dbReference type="OrthoDB" id="49016at2759"/>
<evidence type="ECO:0000256" key="8">
    <source>
        <dbReference type="ARBA" id="ARBA00023329"/>
    </source>
</evidence>
<evidence type="ECO:0000256" key="1">
    <source>
        <dbReference type="ARBA" id="ARBA00004255"/>
    </source>
</evidence>
<evidence type="ECO:0000256" key="7">
    <source>
        <dbReference type="ARBA" id="ARBA00022927"/>
    </source>
</evidence>
<protein>
    <submittedName>
        <fullName evidence="16">Sec23/Sec24 family protein-like protein</fullName>
    </submittedName>
</protein>
<dbReference type="Pfam" id="PF04810">
    <property type="entry name" value="zf-Sec23_Sec24"/>
    <property type="match status" value="1"/>
</dbReference>
<dbReference type="InterPro" id="IPR036175">
    <property type="entry name" value="Sec23/24_helical_dom_sf"/>
</dbReference>
<evidence type="ECO:0000313" key="17">
    <source>
        <dbReference type="Proteomes" id="UP000799778"/>
    </source>
</evidence>
<evidence type="ECO:0000256" key="4">
    <source>
        <dbReference type="ARBA" id="ARBA00008334"/>
    </source>
</evidence>
<sequence>MSEFAMYHALGDDQQNQAPRKDGHNPFSPPIAPSPSGYQQTGSPAFSGQGPNQYGPGATSQQPGYFPPQQASPNQPGQDVHNLSAQMGGMGLGGEAPVTPRHKKKDRHAYHNIEGPGGSSQAFNGIPQGGATPTQFLNQNSPQVGGPQWGSPQITPAMNQFPAPAGTTFSPANPATSMQHAARAGGAPLAGSPASSQQGRVDPEQIPSIPRSRDAPAKYYLEHVYPTMEHHLPPPALVPFVAYDQGNSSPKFARLTLNNIPASQDALAQTALPLGLVLQPLAPLQEGEQAIPVLDYGDQGPPRCRRCRAYINPFMAFRSGGNKFVCNMCTFPNDVPAEYFAPTDPSGARVDRLQRPELTLGTVDFVVPKEYWSKEPVGLRWLFLIDVTAEAVNRGFLDGFCAGIIDALYGDGETEGEEGTKSKIPPGAKVGIVTFDKDIHFYNLNPNLEKAQMLVMPDIEEPFLPLSDGLFVDPQESKTVITSLLQQLPTMFSEVKNPEPALLSTLNSGLEALKATGGKIVCSLSALPTWGPGRLFLRDDGNVHNTDAEKKLLTTEHQGYRKIAQQMVESGIGIDFFMAAPSGGYLDIATIGHVSAQTGGEVFYYPNFHSPRDTLKLCKEIKHTVTRETGYQALMKVRCSNGLQVSAYHGNFYHHTFGADLEFGVIDADKAIGVMFSYDGKLDPKLDAHFQSALLYTTASGERRVRCSNIVASVSEGAAEAMKFVDQDAVVSIIAKEAASRMTEKNLKEIRGALSEKSVDILAGYRKNFTGNNPPGQLVLPENLKEFSMYMLGLIKSRAIKGGKEPSDRRAHDMRMIKSMGPLELSLYLYPRIISLHNLDETDGFPNENGHLKMPDTVRASFSKVEEGGAYLVDNGQVCLLWLHAQVSPNLLEDLFGPGHTSLKGLDPFASTLPVLETHLNAQVRNILQYLETSRGSKALTLQLARQGLDGAEYEFARLLYEDRNNEAQSYVDWLVHVHRHIQLELAGQRKKEPDSDGLSASTFVGLRTPYWG</sequence>
<feature type="domain" description="Sec23/Sec24 beta-sandwich" evidence="15">
    <location>
        <begin position="630"/>
        <end position="714"/>
    </location>
</feature>
<keyword evidence="17" id="KW-1185">Reference proteome</keyword>
<dbReference type="GO" id="GO:0000139">
    <property type="term" value="C:Golgi membrane"/>
    <property type="evidence" value="ECO:0007669"/>
    <property type="project" value="UniProtKB-SubCell"/>
</dbReference>
<dbReference type="InterPro" id="IPR007123">
    <property type="entry name" value="Gelsolin-like_dom"/>
</dbReference>
<keyword evidence="6" id="KW-0931">ER-Golgi transport</keyword>
<evidence type="ECO:0000256" key="2">
    <source>
        <dbReference type="ARBA" id="ARBA00004299"/>
    </source>
</evidence>
<accession>A0A6A5XGZ5</accession>
<dbReference type="GO" id="GO:0030127">
    <property type="term" value="C:COPII vesicle coat"/>
    <property type="evidence" value="ECO:0007669"/>
    <property type="project" value="InterPro"/>
</dbReference>
<dbReference type="InterPro" id="IPR029006">
    <property type="entry name" value="ADF-H/Gelsolin-like_dom_sf"/>
</dbReference>
<dbReference type="AlphaFoldDB" id="A0A6A5XGZ5"/>
<reference evidence="16" key="1">
    <citation type="journal article" date="2020" name="Stud. Mycol.">
        <title>101 Dothideomycetes genomes: a test case for predicting lifestyles and emergence of pathogens.</title>
        <authorList>
            <person name="Haridas S."/>
            <person name="Albert R."/>
            <person name="Binder M."/>
            <person name="Bloem J."/>
            <person name="Labutti K."/>
            <person name="Salamov A."/>
            <person name="Andreopoulos B."/>
            <person name="Baker S."/>
            <person name="Barry K."/>
            <person name="Bills G."/>
            <person name="Bluhm B."/>
            <person name="Cannon C."/>
            <person name="Castanera R."/>
            <person name="Culley D."/>
            <person name="Daum C."/>
            <person name="Ezra D."/>
            <person name="Gonzalez J."/>
            <person name="Henrissat B."/>
            <person name="Kuo A."/>
            <person name="Liang C."/>
            <person name="Lipzen A."/>
            <person name="Lutzoni F."/>
            <person name="Magnuson J."/>
            <person name="Mondo S."/>
            <person name="Nolan M."/>
            <person name="Ohm R."/>
            <person name="Pangilinan J."/>
            <person name="Park H.-J."/>
            <person name="Ramirez L."/>
            <person name="Alfaro M."/>
            <person name="Sun H."/>
            <person name="Tritt A."/>
            <person name="Yoshinaga Y."/>
            <person name="Zwiers L.-H."/>
            <person name="Turgeon B."/>
            <person name="Goodwin S."/>
            <person name="Spatafora J."/>
            <person name="Crous P."/>
            <person name="Grigoriev I."/>
        </authorList>
    </citation>
    <scope>NUCLEOTIDE SEQUENCE</scope>
    <source>
        <strain evidence="16">CBS 175.79</strain>
    </source>
</reference>
<dbReference type="SUPFAM" id="SSF81811">
    <property type="entry name" value="Helical domain of Sec23/24"/>
    <property type="match status" value="1"/>
</dbReference>
<dbReference type="Gene3D" id="1.20.120.730">
    <property type="entry name" value="Sec23/Sec24 helical domain"/>
    <property type="match status" value="1"/>
</dbReference>
<organism evidence="16 17">
    <name type="scientific">Aaosphaeria arxii CBS 175.79</name>
    <dbReference type="NCBI Taxonomy" id="1450172"/>
    <lineage>
        <taxon>Eukaryota</taxon>
        <taxon>Fungi</taxon>
        <taxon>Dikarya</taxon>
        <taxon>Ascomycota</taxon>
        <taxon>Pezizomycotina</taxon>
        <taxon>Dothideomycetes</taxon>
        <taxon>Pleosporomycetidae</taxon>
        <taxon>Pleosporales</taxon>
        <taxon>Pleosporales incertae sedis</taxon>
        <taxon>Aaosphaeria</taxon>
    </lineage>
</organism>
<feature type="compositionally biased region" description="Polar residues" evidence="10">
    <location>
        <begin position="36"/>
        <end position="85"/>
    </location>
</feature>
<keyword evidence="7" id="KW-0653">Protein transport</keyword>
<dbReference type="Pfam" id="PF00626">
    <property type="entry name" value="Gelsolin"/>
    <property type="match status" value="1"/>
</dbReference>
<dbReference type="PANTHER" id="PTHR13803:SF4">
    <property type="entry name" value="SECRETORY 24CD, ISOFORM C"/>
    <property type="match status" value="1"/>
</dbReference>
<dbReference type="Pfam" id="PF04811">
    <property type="entry name" value="Sec23_trunk"/>
    <property type="match status" value="1"/>
</dbReference>
<dbReference type="Gene3D" id="2.30.30.380">
    <property type="entry name" value="Zn-finger domain of Sec23/24"/>
    <property type="match status" value="1"/>
</dbReference>
<feature type="region of interest" description="Disordered" evidence="10">
    <location>
        <begin position="1"/>
        <end position="118"/>
    </location>
</feature>